<feature type="compositionally biased region" description="Basic and acidic residues" evidence="1">
    <location>
        <begin position="161"/>
        <end position="171"/>
    </location>
</feature>
<evidence type="ECO:0000256" key="1">
    <source>
        <dbReference type="SAM" id="MobiDB-lite"/>
    </source>
</evidence>
<reference evidence="2" key="1">
    <citation type="submission" date="2009-11" db="EMBL/GenBank/DDBJ databases">
        <authorList>
            <consortium name="The Broad Institute Genome Sequencing Platform"/>
            <person name="Ward D."/>
            <person name="Feldgarden M."/>
            <person name="Earl A."/>
            <person name="Young S.K."/>
            <person name="Zeng Q."/>
            <person name="Koehrsen M."/>
            <person name="Alvarado L."/>
            <person name="Berlin A."/>
            <person name="Bochicchio J."/>
            <person name="Borenstein D."/>
            <person name="Chapman S.B."/>
            <person name="Chen Z."/>
            <person name="Engels R."/>
            <person name="Freedman E."/>
            <person name="Gellesch M."/>
            <person name="Goldberg J."/>
            <person name="Griggs A."/>
            <person name="Gujja S."/>
            <person name="Heilman E."/>
            <person name="Heiman D."/>
            <person name="Hepburn T."/>
            <person name="Howarth C."/>
            <person name="Jen D."/>
            <person name="Larson L."/>
            <person name="Lewis B."/>
            <person name="Mehta T."/>
            <person name="Park D."/>
            <person name="Pearson M."/>
            <person name="Roberts A."/>
            <person name="Saif S."/>
            <person name="Shea T."/>
            <person name="Shenoy N."/>
            <person name="Sisk P."/>
            <person name="Stolte C."/>
            <person name="Sykes S."/>
            <person name="Thomson T."/>
            <person name="Walk T."/>
            <person name="White J."/>
            <person name="Yandava C."/>
            <person name="Izard J."/>
            <person name="Baranova O.V."/>
            <person name="Blanton J.M."/>
            <person name="Tanner A.C."/>
            <person name="Dewhirst F.E."/>
            <person name="Haas B."/>
            <person name="Nusbaum C."/>
            <person name="Birren B."/>
        </authorList>
    </citation>
    <scope>NUCLEOTIDE SEQUENCE [LARGE SCALE GENOMIC DNA]</scope>
    <source>
        <strain evidence="2">1-1 BBBD Race 1</strain>
    </source>
</reference>
<gene>
    <name evidence="2" type="ORF">PTTG_09987</name>
</gene>
<dbReference type="EMBL" id="ADAS02000140">
    <property type="protein sequence ID" value="OAV89104.1"/>
    <property type="molecule type" value="Genomic_DNA"/>
</dbReference>
<evidence type="ECO:0000313" key="2">
    <source>
        <dbReference type="EMBL" id="OAV89104.1"/>
    </source>
</evidence>
<feature type="region of interest" description="Disordered" evidence="1">
    <location>
        <begin position="189"/>
        <end position="279"/>
    </location>
</feature>
<dbReference type="AlphaFoldDB" id="A0A0C4F9V2"/>
<evidence type="ECO:0000313" key="3">
    <source>
        <dbReference type="EnsemblFungi" id="PTTG_09987-t43_1-p1"/>
    </source>
</evidence>
<reference evidence="3 4" key="3">
    <citation type="journal article" date="2017" name="G3 (Bethesda)">
        <title>Comparative analysis highlights variable genome content of wheat rusts and divergence of the mating loci.</title>
        <authorList>
            <person name="Cuomo C.A."/>
            <person name="Bakkeren G."/>
            <person name="Khalil H.B."/>
            <person name="Panwar V."/>
            <person name="Joly D."/>
            <person name="Linning R."/>
            <person name="Sakthikumar S."/>
            <person name="Song X."/>
            <person name="Adiconis X."/>
            <person name="Fan L."/>
            <person name="Goldberg J.M."/>
            <person name="Levin J.Z."/>
            <person name="Young S."/>
            <person name="Zeng Q."/>
            <person name="Anikster Y."/>
            <person name="Bruce M."/>
            <person name="Wang M."/>
            <person name="Yin C."/>
            <person name="McCallum B."/>
            <person name="Szabo L.J."/>
            <person name="Hulbert S."/>
            <person name="Chen X."/>
            <person name="Fellers J.P."/>
        </authorList>
    </citation>
    <scope>NUCLEOTIDE SEQUENCE</scope>
    <source>
        <strain evidence="3">isolate 1-1 / race 1 (BBBD)</strain>
        <strain evidence="4">Isolate 1-1 / race 1 (BBBD)</strain>
    </source>
</reference>
<feature type="compositionally biased region" description="Polar residues" evidence="1">
    <location>
        <begin position="237"/>
        <end position="255"/>
    </location>
</feature>
<feature type="region of interest" description="Disordered" evidence="1">
    <location>
        <begin position="107"/>
        <end position="171"/>
    </location>
</feature>
<name>A0A0C4F9V2_PUCT1</name>
<protein>
    <submittedName>
        <fullName evidence="2 3">Uncharacterized protein</fullName>
    </submittedName>
</protein>
<reference evidence="2" key="2">
    <citation type="submission" date="2016-05" db="EMBL/GenBank/DDBJ databases">
        <title>Comparative analysis highlights variable genome content of wheat rusts and divergence of the mating loci.</title>
        <authorList>
            <person name="Cuomo C.A."/>
            <person name="Bakkeren G."/>
            <person name="Szabo L."/>
            <person name="Khalil H."/>
            <person name="Joly D."/>
            <person name="Goldberg J."/>
            <person name="Young S."/>
            <person name="Zeng Q."/>
            <person name="Fellers J."/>
        </authorList>
    </citation>
    <scope>NUCLEOTIDE SEQUENCE [LARGE SCALE GENOMIC DNA]</scope>
    <source>
        <strain evidence="2">1-1 BBBD Race 1</strain>
    </source>
</reference>
<evidence type="ECO:0000313" key="4">
    <source>
        <dbReference type="Proteomes" id="UP000005240"/>
    </source>
</evidence>
<dbReference type="VEuPathDB" id="FungiDB:PTTG_09987"/>
<organism evidence="2">
    <name type="scientific">Puccinia triticina (isolate 1-1 / race 1 (BBBD))</name>
    <name type="common">Brown leaf rust fungus</name>
    <dbReference type="NCBI Taxonomy" id="630390"/>
    <lineage>
        <taxon>Eukaryota</taxon>
        <taxon>Fungi</taxon>
        <taxon>Dikarya</taxon>
        <taxon>Basidiomycota</taxon>
        <taxon>Pucciniomycotina</taxon>
        <taxon>Pucciniomycetes</taxon>
        <taxon>Pucciniales</taxon>
        <taxon>Pucciniaceae</taxon>
        <taxon>Puccinia</taxon>
    </lineage>
</organism>
<reference evidence="3" key="4">
    <citation type="submission" date="2025-05" db="UniProtKB">
        <authorList>
            <consortium name="EnsemblFungi"/>
        </authorList>
    </citation>
    <scope>IDENTIFICATION</scope>
    <source>
        <strain evidence="3">isolate 1-1 / race 1 (BBBD)</strain>
    </source>
</reference>
<accession>A0A0C4F9V2</accession>
<sequence>MELQLDQTCSDVDANEDDTQSNLVIDAHSDAESLSSTYACDRDAQNSNGLVMELCPTAQEVDCFQPASYPGITSLDHTRDDRNNNNRSILIDVALTAPRRPLLPTLRTPLQWRRPAEQYPNHQTEDLQLTSTRRVPPLRTPSYLQGPPERYTGDDSASEDEAPKPMSRYERVQLANRYQRLRLDDRYRHSQLNDLRPNNHCLDNLPPTHMNPIPTPSFSHQNPPSLPPKDDLPESYAQPSSQNNQYDDNTYSYNPDYNHDNHSSSDLNHYTSGDLDHNNDDQVENFEDHQFDQEACYDMNDDGGCFDYYDEDY</sequence>
<feature type="compositionally biased region" description="Polar residues" evidence="1">
    <location>
        <begin position="120"/>
        <end position="133"/>
    </location>
</feature>
<proteinExistence type="predicted"/>
<keyword evidence="4" id="KW-1185">Reference proteome</keyword>
<dbReference type="EnsemblFungi" id="PTTG_09987-t43_1">
    <property type="protein sequence ID" value="PTTG_09987-t43_1-p1"/>
    <property type="gene ID" value="PTTG_09987"/>
</dbReference>
<dbReference type="Proteomes" id="UP000005240">
    <property type="component" value="Unassembled WGS sequence"/>
</dbReference>